<name>A0A7S1UQ01_9STRA</name>
<dbReference type="AlphaFoldDB" id="A0A7S1UQ01"/>
<dbReference type="EMBL" id="HBGK01007473">
    <property type="protein sequence ID" value="CAD9274958.1"/>
    <property type="molecule type" value="Transcribed_RNA"/>
</dbReference>
<feature type="compositionally biased region" description="Basic and acidic residues" evidence="1">
    <location>
        <begin position="134"/>
        <end position="146"/>
    </location>
</feature>
<dbReference type="Pfam" id="PF20710">
    <property type="entry name" value="DUF6824"/>
    <property type="match status" value="1"/>
</dbReference>
<organism evidence="3">
    <name type="scientific">Grammatophora oceanica</name>
    <dbReference type="NCBI Taxonomy" id="210454"/>
    <lineage>
        <taxon>Eukaryota</taxon>
        <taxon>Sar</taxon>
        <taxon>Stramenopiles</taxon>
        <taxon>Ochrophyta</taxon>
        <taxon>Bacillariophyta</taxon>
        <taxon>Fragilariophyceae</taxon>
        <taxon>Fragilariophycidae</taxon>
        <taxon>Rhabdonematales</taxon>
        <taxon>Grammatophoraceae</taxon>
        <taxon>Grammatophora</taxon>
    </lineage>
</organism>
<evidence type="ECO:0000313" key="3">
    <source>
        <dbReference type="EMBL" id="CAD9274958.1"/>
    </source>
</evidence>
<feature type="domain" description="DUF6824" evidence="2">
    <location>
        <begin position="35"/>
        <end position="119"/>
    </location>
</feature>
<feature type="region of interest" description="Disordered" evidence="1">
    <location>
        <begin position="120"/>
        <end position="170"/>
    </location>
</feature>
<dbReference type="InterPro" id="IPR049227">
    <property type="entry name" value="DUF6824"/>
</dbReference>
<sequence>MLDQYHPDATQPVTVTNLDTVEHPMRLHDAPNDEDVICGRDKAAFEWKGNKEFRRTVWRTLSQYKLADTRLKKSKVVKQVVEEMHNSGRRFLKKDNRSKTWYEIGEDKAREKTAHAFRDAVAANKRKTNRKKGEKTAKASTGEKKAVSTRNTSNAPKRRRHPPPVQPRFRVDEVPTCLPTKEGCSTCQSCGVPTKPSTDWDSMVISLRECPNWCDDINFEEVDDQSCLWYEDEFLSVKSKRVCSTESKVRERDDLQDDPVDWFGMQHRPIAQDDLGIYQCQPDHVVSLSDVASKHMGTRPSSQPDEWCTNFYTYDNAGKW</sequence>
<evidence type="ECO:0000259" key="2">
    <source>
        <dbReference type="Pfam" id="PF20710"/>
    </source>
</evidence>
<reference evidence="3" key="1">
    <citation type="submission" date="2021-01" db="EMBL/GenBank/DDBJ databases">
        <authorList>
            <person name="Corre E."/>
            <person name="Pelletier E."/>
            <person name="Niang G."/>
            <person name="Scheremetjew M."/>
            <person name="Finn R."/>
            <person name="Kale V."/>
            <person name="Holt S."/>
            <person name="Cochrane G."/>
            <person name="Meng A."/>
            <person name="Brown T."/>
            <person name="Cohen L."/>
        </authorList>
    </citation>
    <scope>NUCLEOTIDE SEQUENCE</scope>
    <source>
        <strain evidence="3">CCMP 410</strain>
    </source>
</reference>
<gene>
    <name evidence="3" type="ORF">GOCE00092_LOCUS3866</name>
</gene>
<proteinExistence type="predicted"/>
<protein>
    <recommendedName>
        <fullName evidence="2">DUF6824 domain-containing protein</fullName>
    </recommendedName>
</protein>
<evidence type="ECO:0000256" key="1">
    <source>
        <dbReference type="SAM" id="MobiDB-lite"/>
    </source>
</evidence>
<accession>A0A7S1UQ01</accession>
<feature type="compositionally biased region" description="Basic residues" evidence="1">
    <location>
        <begin position="124"/>
        <end position="133"/>
    </location>
</feature>